<organism evidence="1 2">
    <name type="scientific">Eiseniibacteriota bacterium</name>
    <dbReference type="NCBI Taxonomy" id="2212470"/>
    <lineage>
        <taxon>Bacteria</taxon>
        <taxon>Candidatus Eiseniibacteriota</taxon>
    </lineage>
</organism>
<evidence type="ECO:0000313" key="2">
    <source>
        <dbReference type="Proteomes" id="UP000739538"/>
    </source>
</evidence>
<protein>
    <submittedName>
        <fullName evidence="1">Uncharacterized protein</fullName>
    </submittedName>
</protein>
<dbReference type="Proteomes" id="UP000739538">
    <property type="component" value="Unassembled WGS sequence"/>
</dbReference>
<name>A0A956NJH7_UNCEI</name>
<accession>A0A956NJH7</accession>
<reference evidence="1" key="2">
    <citation type="journal article" date="2021" name="Microbiome">
        <title>Successional dynamics and alternative stable states in a saline activated sludge microbial community over 9 years.</title>
        <authorList>
            <person name="Wang Y."/>
            <person name="Ye J."/>
            <person name="Ju F."/>
            <person name="Liu L."/>
            <person name="Boyd J.A."/>
            <person name="Deng Y."/>
            <person name="Parks D.H."/>
            <person name="Jiang X."/>
            <person name="Yin X."/>
            <person name="Woodcroft B.J."/>
            <person name="Tyson G.W."/>
            <person name="Hugenholtz P."/>
            <person name="Polz M.F."/>
            <person name="Zhang T."/>
        </authorList>
    </citation>
    <scope>NUCLEOTIDE SEQUENCE</scope>
    <source>
        <strain evidence="1">HKST-UBA02</strain>
    </source>
</reference>
<proteinExistence type="predicted"/>
<dbReference type="AlphaFoldDB" id="A0A956NJH7"/>
<comment type="caution">
    <text evidence="1">The sequence shown here is derived from an EMBL/GenBank/DDBJ whole genome shotgun (WGS) entry which is preliminary data.</text>
</comment>
<sequence length="63" mass="7221">MTQIEGSAIDLGKRLEQIDRGRAFSPNRKIYVFDELRVGEPPNGETGRRECLAHEVLRLIRGR</sequence>
<gene>
    <name evidence="1" type="ORF">KDA27_20510</name>
</gene>
<reference evidence="1" key="1">
    <citation type="submission" date="2020-04" db="EMBL/GenBank/DDBJ databases">
        <authorList>
            <person name="Zhang T."/>
        </authorList>
    </citation>
    <scope>NUCLEOTIDE SEQUENCE</scope>
    <source>
        <strain evidence="1">HKST-UBA02</strain>
    </source>
</reference>
<evidence type="ECO:0000313" key="1">
    <source>
        <dbReference type="EMBL" id="MCA9758189.1"/>
    </source>
</evidence>
<dbReference type="EMBL" id="JAGQHS010000150">
    <property type="protein sequence ID" value="MCA9758189.1"/>
    <property type="molecule type" value="Genomic_DNA"/>
</dbReference>